<sequence length="176" mass="18428">MNVREALPDEMAAVGELRVAAYRALGLLQEGDPYTDSLRALGADGRGEVLVAVEGERVVGTILLVPWSASSEVARGPDEAEVRAFAVAPDAQGRGVGRALVRAVVALASERGLARMVLSTQPAMLAAQALYRAHGFSRTPERDWSPVPGVDLLTYALALPERVAAPRPSAHVPGAG</sequence>
<evidence type="ECO:0000256" key="1">
    <source>
        <dbReference type="ARBA" id="ARBA00022679"/>
    </source>
</evidence>
<accession>A0ABU7K9B4</accession>
<keyword evidence="2" id="KW-0012">Acyltransferase</keyword>
<comment type="caution">
    <text evidence="4">The sequence shown here is derived from an EMBL/GenBank/DDBJ whole genome shotgun (WGS) entry which is preliminary data.</text>
</comment>
<dbReference type="Pfam" id="PF00583">
    <property type="entry name" value="Acetyltransf_1"/>
    <property type="match status" value="1"/>
</dbReference>
<evidence type="ECO:0000313" key="5">
    <source>
        <dbReference type="Proteomes" id="UP001356095"/>
    </source>
</evidence>
<dbReference type="CDD" id="cd04301">
    <property type="entry name" value="NAT_SF"/>
    <property type="match status" value="1"/>
</dbReference>
<proteinExistence type="predicted"/>
<dbReference type="InterPro" id="IPR016181">
    <property type="entry name" value="Acyl_CoA_acyltransferase"/>
</dbReference>
<gene>
    <name evidence="4" type="ORF">Q8791_16500</name>
</gene>
<evidence type="ECO:0000256" key="2">
    <source>
        <dbReference type="ARBA" id="ARBA00023315"/>
    </source>
</evidence>
<dbReference type="Proteomes" id="UP001356095">
    <property type="component" value="Unassembled WGS sequence"/>
</dbReference>
<protein>
    <submittedName>
        <fullName evidence="4">GNAT family N-acetyltransferase</fullName>
    </submittedName>
</protein>
<dbReference type="Gene3D" id="3.40.630.30">
    <property type="match status" value="1"/>
</dbReference>
<organism evidence="4 5">
    <name type="scientific">Nocardiopsis codii</name>
    <dbReference type="NCBI Taxonomy" id="3065942"/>
    <lineage>
        <taxon>Bacteria</taxon>
        <taxon>Bacillati</taxon>
        <taxon>Actinomycetota</taxon>
        <taxon>Actinomycetes</taxon>
        <taxon>Streptosporangiales</taxon>
        <taxon>Nocardiopsidaceae</taxon>
        <taxon>Nocardiopsis</taxon>
    </lineage>
</organism>
<name>A0ABU7K9B4_9ACTN</name>
<reference evidence="4 5" key="1">
    <citation type="submission" date="2023-08" db="EMBL/GenBank/DDBJ databases">
        <authorList>
            <person name="Girao M."/>
            <person name="Carvalho M.F."/>
        </authorList>
    </citation>
    <scope>NUCLEOTIDE SEQUENCE [LARGE SCALE GENOMIC DNA]</scope>
    <source>
        <strain evidence="4 5">CT-R113</strain>
    </source>
</reference>
<dbReference type="RefSeq" id="WP_330092603.1">
    <property type="nucleotide sequence ID" value="NZ_JAUZMY010000015.1"/>
</dbReference>
<dbReference type="PROSITE" id="PS51186">
    <property type="entry name" value="GNAT"/>
    <property type="match status" value="1"/>
</dbReference>
<feature type="domain" description="N-acetyltransferase" evidence="3">
    <location>
        <begin position="1"/>
        <end position="160"/>
    </location>
</feature>
<dbReference type="InterPro" id="IPR050832">
    <property type="entry name" value="Bact_Acetyltransf"/>
</dbReference>
<dbReference type="InterPro" id="IPR000182">
    <property type="entry name" value="GNAT_dom"/>
</dbReference>
<dbReference type="SUPFAM" id="SSF55729">
    <property type="entry name" value="Acyl-CoA N-acyltransferases (Nat)"/>
    <property type="match status" value="1"/>
</dbReference>
<evidence type="ECO:0000313" key="4">
    <source>
        <dbReference type="EMBL" id="MEE2038825.1"/>
    </source>
</evidence>
<dbReference type="PANTHER" id="PTHR43877">
    <property type="entry name" value="AMINOALKYLPHOSPHONATE N-ACETYLTRANSFERASE-RELATED-RELATED"/>
    <property type="match status" value="1"/>
</dbReference>
<dbReference type="EMBL" id="JAUZMY010000015">
    <property type="protein sequence ID" value="MEE2038825.1"/>
    <property type="molecule type" value="Genomic_DNA"/>
</dbReference>
<keyword evidence="1" id="KW-0808">Transferase</keyword>
<evidence type="ECO:0000259" key="3">
    <source>
        <dbReference type="PROSITE" id="PS51186"/>
    </source>
</evidence>
<keyword evidence="5" id="KW-1185">Reference proteome</keyword>